<dbReference type="OrthoDB" id="1467787at2"/>
<keyword evidence="1" id="KW-0732">Signal</keyword>
<dbReference type="Proteomes" id="UP000007463">
    <property type="component" value="Chromosome"/>
</dbReference>
<dbReference type="InterPro" id="IPR013783">
    <property type="entry name" value="Ig-like_fold"/>
</dbReference>
<name>F2IGM2_FLUTR</name>
<dbReference type="STRING" id="755732.Fluta_1647"/>
<proteinExistence type="predicted"/>
<dbReference type="HOGENOM" id="CLU_110647_0_0_10"/>
<evidence type="ECO:0000313" key="2">
    <source>
        <dbReference type="EMBL" id="AEA43639.1"/>
    </source>
</evidence>
<evidence type="ECO:0008006" key="4">
    <source>
        <dbReference type="Google" id="ProtNLM"/>
    </source>
</evidence>
<feature type="chain" id="PRO_5003278404" description="Lipoprotein" evidence="1">
    <location>
        <begin position="25"/>
        <end position="222"/>
    </location>
</feature>
<gene>
    <name evidence="2" type="ordered locus">Fluta_1647</name>
</gene>
<dbReference type="Gene3D" id="2.60.40.10">
    <property type="entry name" value="Immunoglobulins"/>
    <property type="match status" value="1"/>
</dbReference>
<reference evidence="3" key="2">
    <citation type="submission" date="2011-02" db="EMBL/GenBank/DDBJ databases">
        <title>The complete genome of Fluviicola taffensis DSM 16823.</title>
        <authorList>
            <consortium name="US DOE Joint Genome Institute (JGI-PGF)"/>
            <person name="Lucas S."/>
            <person name="Copeland A."/>
            <person name="Lapidus A."/>
            <person name="Bruce D."/>
            <person name="Goodwin L."/>
            <person name="Pitluck S."/>
            <person name="Kyrpides N."/>
            <person name="Mavromatis K."/>
            <person name="Ivanova N."/>
            <person name="Mikhailova N."/>
            <person name="Pagani I."/>
            <person name="Chertkov O."/>
            <person name="Detter J.C."/>
            <person name="Han C."/>
            <person name="Tapia R."/>
            <person name="Land M."/>
            <person name="Hauser L."/>
            <person name="Markowitz V."/>
            <person name="Cheng J.-F."/>
            <person name="Hugenholtz P."/>
            <person name="Woyke T."/>
            <person name="Wu D."/>
            <person name="Tindall B."/>
            <person name="Pomrenke H.G."/>
            <person name="Brambilla E."/>
            <person name="Klenk H.-P."/>
            <person name="Eisen J.A."/>
        </authorList>
    </citation>
    <scope>NUCLEOTIDE SEQUENCE [LARGE SCALE GENOMIC DNA]</scope>
    <source>
        <strain evidence="3">DSM 16823 / RW262 / RW262</strain>
    </source>
</reference>
<dbReference type="RefSeq" id="WP_013686410.1">
    <property type="nucleotide sequence ID" value="NC_015321.1"/>
</dbReference>
<dbReference type="AlphaFoldDB" id="F2IGM2"/>
<sequence length="222" mass="25269" precursor="true">MCFIERTFFSILCLLLLSTCTKFGKNVYVDGRIYNPITGEGIPNIPIRLYRSKLDSKDPLGTDSKTLQTTTTDANGYYKVEHLSTPFNQVSIRLNSLDYYPIGWVDFGNTNAAGVKKGKRNHFDYQMVPYGKIIIYIKNNSCVDSNDNVKLYFDGGPYDSNVFHKGLIINLDGCIDSPDPPIKISSGYKYFHWEATKNNVTTTYYDTVFVNENQTTTLNVFY</sequence>
<dbReference type="KEGG" id="fte:Fluta_1647"/>
<reference evidence="2 3" key="1">
    <citation type="journal article" date="2011" name="Stand. Genomic Sci.">
        <title>Complete genome sequence of the gliding freshwater bacterium Fluviicola taffensis type strain (RW262).</title>
        <authorList>
            <person name="Woyke T."/>
            <person name="Chertkov O."/>
            <person name="Lapidus A."/>
            <person name="Nolan M."/>
            <person name="Lucas S."/>
            <person name="Del Rio T.G."/>
            <person name="Tice H."/>
            <person name="Cheng J.F."/>
            <person name="Tapia R."/>
            <person name="Han C."/>
            <person name="Goodwin L."/>
            <person name="Pitluck S."/>
            <person name="Liolios K."/>
            <person name="Pagani I."/>
            <person name="Ivanova N."/>
            <person name="Huntemann M."/>
            <person name="Mavromatis K."/>
            <person name="Mikhailova N."/>
            <person name="Pati A."/>
            <person name="Chen A."/>
            <person name="Palaniappan K."/>
            <person name="Land M."/>
            <person name="Hauser L."/>
            <person name="Brambilla E.M."/>
            <person name="Rohde M."/>
            <person name="Mwirichia R."/>
            <person name="Sikorski J."/>
            <person name="Tindall B.J."/>
            <person name="Goker M."/>
            <person name="Bristow J."/>
            <person name="Eisen J.A."/>
            <person name="Markowitz V."/>
            <person name="Hugenholtz P."/>
            <person name="Klenk H.P."/>
            <person name="Kyrpides N.C."/>
        </authorList>
    </citation>
    <scope>NUCLEOTIDE SEQUENCE [LARGE SCALE GENOMIC DNA]</scope>
    <source>
        <strain evidence="3">DSM 16823 / RW262 / RW262</strain>
    </source>
</reference>
<evidence type="ECO:0000256" key="1">
    <source>
        <dbReference type="SAM" id="SignalP"/>
    </source>
</evidence>
<feature type="signal peptide" evidence="1">
    <location>
        <begin position="1"/>
        <end position="24"/>
    </location>
</feature>
<organism evidence="2 3">
    <name type="scientific">Fluviicola taffensis (strain DSM 16823 / NCIMB 13979 / RW262)</name>
    <dbReference type="NCBI Taxonomy" id="755732"/>
    <lineage>
        <taxon>Bacteria</taxon>
        <taxon>Pseudomonadati</taxon>
        <taxon>Bacteroidota</taxon>
        <taxon>Flavobacteriia</taxon>
        <taxon>Flavobacteriales</taxon>
        <taxon>Crocinitomicaceae</taxon>
        <taxon>Fluviicola</taxon>
    </lineage>
</organism>
<keyword evidence="3" id="KW-1185">Reference proteome</keyword>
<accession>F2IGM2</accession>
<dbReference type="EMBL" id="CP002542">
    <property type="protein sequence ID" value="AEA43639.1"/>
    <property type="molecule type" value="Genomic_DNA"/>
</dbReference>
<evidence type="ECO:0000313" key="3">
    <source>
        <dbReference type="Proteomes" id="UP000007463"/>
    </source>
</evidence>
<protein>
    <recommendedName>
        <fullName evidence="4">Lipoprotein</fullName>
    </recommendedName>
</protein>